<feature type="transmembrane region" description="Helical" evidence="18">
    <location>
        <begin position="900"/>
        <end position="929"/>
    </location>
</feature>
<keyword evidence="22" id="KW-0449">Lipoprotein</keyword>
<dbReference type="CDD" id="cd00112">
    <property type="entry name" value="LDLa"/>
    <property type="match status" value="6"/>
</dbReference>
<feature type="repeat" description="LDL-receptor class B" evidence="16">
    <location>
        <begin position="479"/>
        <end position="525"/>
    </location>
</feature>
<dbReference type="AlphaFoldDB" id="A0A1S3P9Q0"/>
<dbReference type="PANTHER" id="PTHR22722:SF15">
    <property type="entry name" value="LOW-DENSITY LIPOPROTEIN RECEPTOR-RELATED"/>
    <property type="match status" value="1"/>
</dbReference>
<evidence type="ECO:0000256" key="19">
    <source>
        <dbReference type="SAM" id="SignalP"/>
    </source>
</evidence>
<dbReference type="FunFam" id="4.10.400.10:FF:000011">
    <property type="entry name" value="Low-density lipoprotein receptor-related protein 1"/>
    <property type="match status" value="1"/>
</dbReference>
<dbReference type="Gene3D" id="2.120.10.30">
    <property type="entry name" value="TolB, C-terminal domain"/>
    <property type="match status" value="1"/>
</dbReference>
<keyword evidence="5" id="KW-0254">Endocytosis</keyword>
<feature type="disulfide bond" evidence="15">
    <location>
        <begin position="244"/>
        <end position="262"/>
    </location>
</feature>
<proteinExistence type="inferred from homology"/>
<dbReference type="GeneID" id="106584023"/>
<keyword evidence="8" id="KW-0677">Repeat</keyword>
<dbReference type="InterPro" id="IPR001881">
    <property type="entry name" value="EGF-like_Ca-bd_dom"/>
</dbReference>
<dbReference type="InterPro" id="IPR002172">
    <property type="entry name" value="LDrepeatLR_classA_rpt"/>
</dbReference>
<dbReference type="PROSITE" id="PS01209">
    <property type="entry name" value="LDLRA_1"/>
    <property type="match status" value="6"/>
</dbReference>
<feature type="domain" description="EGF-like" evidence="20">
    <location>
        <begin position="417"/>
        <end position="432"/>
    </location>
</feature>
<sequence>MWTDVGKLMLLHVLLMELHCTQGTHTDCVTGQFQCKNGRCIPTLWRCDDDDDCSDNSDEENCPKKTCATTDFACENGQCVPQRWRCDGEPECADGSDEADATCSRQMCPPEKFNCGDSASKCVSSSWRCDGERDCENGADEDQCSADTKACPAKDFQCRNRKCVAPVFVCDGDDDCGDGSDEEKCSTRTCGPHEFRCNDSECIPNLWSCDGDPDCGDKSDESMERCSRRTEPQKPRCPEGEFQCGSGECVHLNWKCDGDADCKDKSDEADCALLTCRPDEFQCGDGSCIHGTKQCNGVHDCPDFSDEAGCINATKCDGPRKFMCKNGECIDSNKVCDAIKDCKDWSDEPMKECGMNECADNNGGCSHICRDRRIGYECDCPAGYKLMDKKTCGDIDECENPDACGQICINYKGDYKCECYEGYEMDPSTKTCKAVGKSPYLMFTNRHEIRRIDLVKKDYTQVVPTLKNAVALDVDVTTNKMYWCDLYHRKIYSAYINKASDLSEQVTLIETALTSPEGLAVDWVHKNIYWTDSGDKTISVATGDGKKRRILIATELSEPRAIAVDPRQGFMYWSDWGTQAKIEKAGMNGVDRQVLVSERIEWPNGITLDLSNRRLYWVDSKLHLLSSIDLNGDNRKVLLSSQNHLGHPFALTVFEDRVYWTDLEDEAIYSANRLTGRDVATLAEHLNNPLDVVVFHELRQPRAPDSCNMGSLPNGGCEYLCLKAPQITDHSPKYTCACPDDMELGPDMRRCVTVKPKTTTAAPTTTTATSTPAPTTATTTTTATSTTATPTSTNTAAPTTTSTNARPHTAKTTHQPSNTRSTTASTTSPPPPPPRTTASWRTPPSTSSSSTTLPASSTPGPRSTSTHSPPLPPNNIQRENANLSHRSGNEHYLLGNNITVAILGIVIPVVPILATVVIGLLCTAGFLVWRNWRRKNTKSMNFDNPVYRKTTEDDDDEIHIGRTGESIGHVYPAVSGSAHQPFIALPLGGGITDSNSHWYSGAPVHPAGK</sequence>
<gene>
    <name evidence="22" type="primary">LOC106584023</name>
</gene>
<protein>
    <submittedName>
        <fullName evidence="22">Low-density lipoprotein receptor-related protein 8 isoform X1</fullName>
    </submittedName>
</protein>
<dbReference type="GO" id="GO:0005509">
    <property type="term" value="F:calcium ion binding"/>
    <property type="evidence" value="ECO:0007669"/>
    <property type="project" value="InterPro"/>
</dbReference>
<dbReference type="InterPro" id="IPR009030">
    <property type="entry name" value="Growth_fac_rcpt_cys_sf"/>
</dbReference>
<dbReference type="Gene3D" id="2.10.25.10">
    <property type="entry name" value="Laminin"/>
    <property type="match status" value="3"/>
</dbReference>
<reference evidence="22" key="1">
    <citation type="submission" date="2025-08" db="UniProtKB">
        <authorList>
            <consortium name="RefSeq"/>
        </authorList>
    </citation>
    <scope>IDENTIFICATION</scope>
</reference>
<dbReference type="PROSITE" id="PS51120">
    <property type="entry name" value="LDLRB"/>
    <property type="match status" value="4"/>
</dbReference>
<feature type="disulfide bond" evidence="15">
    <location>
        <begin position="190"/>
        <end position="202"/>
    </location>
</feature>
<dbReference type="PROSITE" id="PS50068">
    <property type="entry name" value="LDLRA_2"/>
    <property type="match status" value="8"/>
</dbReference>
<dbReference type="InterPro" id="IPR049883">
    <property type="entry name" value="NOTCH1_EGF-like"/>
</dbReference>
<name>A0A1S3P9Q0_SALSA</name>
<evidence type="ECO:0000256" key="1">
    <source>
        <dbReference type="ARBA" id="ARBA00004251"/>
    </source>
</evidence>
<feature type="disulfide bond" evidence="15">
    <location>
        <begin position="158"/>
        <end position="176"/>
    </location>
</feature>
<evidence type="ECO:0000256" key="10">
    <source>
        <dbReference type="ARBA" id="ARBA00022989"/>
    </source>
</evidence>
<dbReference type="STRING" id="8030.ENSSSAP00000114467"/>
<accession>A0A1S3P9Q0</accession>
<dbReference type="FunFam" id="4.10.400.10:FF:000034">
    <property type="entry name" value="Low-density lipoprotein receptor-related protein 2"/>
    <property type="match status" value="1"/>
</dbReference>
<feature type="disulfide bond" evidence="15">
    <location>
        <begin position="67"/>
        <end position="79"/>
    </location>
</feature>
<evidence type="ECO:0000256" key="13">
    <source>
        <dbReference type="ARBA" id="ARBA00023170"/>
    </source>
</evidence>
<dbReference type="KEGG" id="sasa:106584023"/>
<dbReference type="SMART" id="SM00179">
    <property type="entry name" value="EGF_CA"/>
    <property type="match status" value="2"/>
</dbReference>
<evidence type="ECO:0000256" key="11">
    <source>
        <dbReference type="ARBA" id="ARBA00023136"/>
    </source>
</evidence>
<dbReference type="SMART" id="SM00135">
    <property type="entry name" value="LY"/>
    <property type="match status" value="5"/>
</dbReference>
<keyword evidence="3" id="KW-1003">Cell membrane</keyword>
<keyword evidence="21" id="KW-1185">Reference proteome</keyword>
<feature type="disulfide bond" evidence="15">
    <location>
        <begin position="324"/>
        <end position="342"/>
    </location>
</feature>
<dbReference type="FunFam" id="2.10.25.10:FF:000009">
    <property type="entry name" value="Low-density lipoprotein receptor isoform 1"/>
    <property type="match status" value="1"/>
</dbReference>
<evidence type="ECO:0000256" key="3">
    <source>
        <dbReference type="ARBA" id="ARBA00022475"/>
    </source>
</evidence>
<feature type="repeat" description="LDL-receptor class B" evidence="16">
    <location>
        <begin position="569"/>
        <end position="612"/>
    </location>
</feature>
<dbReference type="PROSITE" id="PS01187">
    <property type="entry name" value="EGF_CA"/>
    <property type="match status" value="1"/>
</dbReference>
<feature type="disulfide bond" evidence="15">
    <location>
        <begin position="237"/>
        <end position="249"/>
    </location>
</feature>
<keyword evidence="14" id="KW-0325">Glycoprotein</keyword>
<dbReference type="InterPro" id="IPR011042">
    <property type="entry name" value="6-blade_b-propeller_TolB-like"/>
</dbReference>
<feature type="disulfide bond" evidence="15">
    <location>
        <begin position="170"/>
        <end position="185"/>
    </location>
</feature>
<dbReference type="Pfam" id="PF14670">
    <property type="entry name" value="FXa_inhibition"/>
    <property type="match status" value="2"/>
</dbReference>
<dbReference type="GO" id="GO:0006898">
    <property type="term" value="P:receptor-mediated endocytosis"/>
    <property type="evidence" value="ECO:0007669"/>
    <property type="project" value="TreeGrafter"/>
</dbReference>
<keyword evidence="10 18" id="KW-1133">Transmembrane helix</keyword>
<dbReference type="GO" id="GO:0016324">
    <property type="term" value="C:apical plasma membrane"/>
    <property type="evidence" value="ECO:0007669"/>
    <property type="project" value="TreeGrafter"/>
</dbReference>
<evidence type="ECO:0000256" key="14">
    <source>
        <dbReference type="ARBA" id="ARBA00023180"/>
    </source>
</evidence>
<feature type="disulfide bond" evidence="15">
    <location>
        <begin position="256"/>
        <end position="271"/>
    </location>
</feature>
<feature type="signal peptide" evidence="19">
    <location>
        <begin position="1"/>
        <end position="23"/>
    </location>
</feature>
<dbReference type="Bgee" id="ENSSSAG00000079422">
    <property type="expression patterns" value="Expressed in sexually immature organism and 4 other cell types or tissues"/>
</dbReference>
<evidence type="ECO:0000259" key="20">
    <source>
        <dbReference type="PROSITE" id="PS01186"/>
    </source>
</evidence>
<evidence type="ECO:0000256" key="7">
    <source>
        <dbReference type="ARBA" id="ARBA00022729"/>
    </source>
</evidence>
<feature type="disulfide bond" evidence="15">
    <location>
        <begin position="28"/>
        <end position="40"/>
    </location>
</feature>
<dbReference type="Pfam" id="PF00058">
    <property type="entry name" value="Ldl_recept_b"/>
    <property type="match status" value="5"/>
</dbReference>
<dbReference type="OrthoDB" id="5958943at2759"/>
<dbReference type="SUPFAM" id="SSF57184">
    <property type="entry name" value="Growth factor receptor domain"/>
    <property type="match status" value="1"/>
</dbReference>
<dbReference type="SMART" id="SM00181">
    <property type="entry name" value="EGF"/>
    <property type="match status" value="4"/>
</dbReference>
<keyword evidence="9" id="KW-0106">Calcium</keyword>
<dbReference type="Gene3D" id="2.40.128.620">
    <property type="match status" value="1"/>
</dbReference>
<dbReference type="SUPFAM" id="SSF57424">
    <property type="entry name" value="LDL receptor-like module"/>
    <property type="match status" value="8"/>
</dbReference>
<evidence type="ECO:0000256" key="15">
    <source>
        <dbReference type="PROSITE-ProRule" id="PRU00124"/>
    </source>
</evidence>
<dbReference type="PRINTS" id="PR00261">
    <property type="entry name" value="LDLRECEPTOR"/>
</dbReference>
<dbReference type="CDD" id="cd00054">
    <property type="entry name" value="EGF_CA"/>
    <property type="match status" value="1"/>
</dbReference>
<feature type="domain" description="EGF-like" evidence="20">
    <location>
        <begin position="378"/>
        <end position="392"/>
    </location>
</feature>
<keyword evidence="12 15" id="KW-1015">Disulfide bond</keyword>
<comment type="subcellular location">
    <subcellularLocation>
        <location evidence="1">Cell membrane</location>
        <topology evidence="1">Single-pass type I membrane protein</topology>
    </subcellularLocation>
</comment>
<evidence type="ECO:0000256" key="17">
    <source>
        <dbReference type="SAM" id="MobiDB-lite"/>
    </source>
</evidence>
<evidence type="ECO:0000256" key="4">
    <source>
        <dbReference type="ARBA" id="ARBA00022536"/>
    </source>
</evidence>
<keyword evidence="13 22" id="KW-0675">Receptor</keyword>
<evidence type="ECO:0000313" key="22">
    <source>
        <dbReference type="RefSeq" id="XP_014024267.1"/>
    </source>
</evidence>
<feature type="disulfide bond" evidence="15">
    <location>
        <begin position="47"/>
        <end position="62"/>
    </location>
</feature>
<comment type="caution">
    <text evidence="15">Lacks conserved residue(s) required for the propagation of feature annotation.</text>
</comment>
<feature type="disulfide bond" evidence="15">
    <location>
        <begin position="295"/>
        <end position="310"/>
    </location>
</feature>
<evidence type="ECO:0000313" key="21">
    <source>
        <dbReference type="Proteomes" id="UP001652741"/>
    </source>
</evidence>
<dbReference type="Gene3D" id="4.10.400.10">
    <property type="entry name" value="Low-density Lipoprotein Receptor"/>
    <property type="match status" value="7"/>
</dbReference>
<dbReference type="PROSITE" id="PS00010">
    <property type="entry name" value="ASX_HYDROXYL"/>
    <property type="match status" value="2"/>
</dbReference>
<dbReference type="FunFam" id="4.10.400.10:FF:000113">
    <property type="entry name" value="Low-density lipoprotein receptor-related protein 8"/>
    <property type="match status" value="1"/>
</dbReference>
<feature type="disulfide bond" evidence="15">
    <location>
        <begin position="283"/>
        <end position="301"/>
    </location>
</feature>
<feature type="compositionally biased region" description="Low complexity" evidence="17">
    <location>
        <begin position="758"/>
        <end position="805"/>
    </location>
</feature>
<dbReference type="Proteomes" id="UP001652741">
    <property type="component" value="Chromosome ssa23"/>
</dbReference>
<feature type="disulfide bond" evidence="15">
    <location>
        <begin position="151"/>
        <end position="163"/>
    </location>
</feature>
<comment type="similarity">
    <text evidence="2">Belongs to the LDLR family.</text>
</comment>
<feature type="repeat" description="LDL-receptor class B" evidence="16">
    <location>
        <begin position="526"/>
        <end position="568"/>
    </location>
</feature>
<dbReference type="Pfam" id="PF00057">
    <property type="entry name" value="Ldl_recept_a"/>
    <property type="match status" value="8"/>
</dbReference>
<dbReference type="OMA" id="CESPTKF"/>
<dbReference type="InterPro" id="IPR051221">
    <property type="entry name" value="LDLR-related"/>
</dbReference>
<evidence type="ECO:0000256" key="16">
    <source>
        <dbReference type="PROSITE-ProRule" id="PRU00461"/>
    </source>
</evidence>
<feature type="repeat" description="LDL-receptor class B" evidence="16">
    <location>
        <begin position="613"/>
        <end position="657"/>
    </location>
</feature>
<feature type="disulfide bond" evidence="15">
    <location>
        <begin position="276"/>
        <end position="288"/>
    </location>
</feature>
<feature type="disulfide bond" evidence="15">
    <location>
        <begin position="129"/>
        <end position="144"/>
    </location>
</feature>
<dbReference type="FunFam" id="4.10.400.10:FF:000005">
    <property type="entry name" value="low-density lipoprotein receptor-related protein 1B"/>
    <property type="match status" value="1"/>
</dbReference>
<dbReference type="GO" id="GO:0043235">
    <property type="term" value="C:receptor complex"/>
    <property type="evidence" value="ECO:0007669"/>
    <property type="project" value="TreeGrafter"/>
</dbReference>
<dbReference type="FunFam" id="4.10.400.10:FF:000162">
    <property type="entry name" value="LDL receptor related protein 8"/>
    <property type="match status" value="1"/>
</dbReference>
<keyword evidence="7 19" id="KW-0732">Signal</keyword>
<dbReference type="InterPro" id="IPR023415">
    <property type="entry name" value="LDLR_class-A_CS"/>
</dbReference>
<evidence type="ECO:0000256" key="5">
    <source>
        <dbReference type="ARBA" id="ARBA00022583"/>
    </source>
</evidence>
<dbReference type="PROSITE" id="PS01186">
    <property type="entry name" value="EGF_2"/>
    <property type="match status" value="2"/>
</dbReference>
<dbReference type="InterPro" id="IPR000152">
    <property type="entry name" value="EGF-type_Asp/Asn_hydroxyl_site"/>
</dbReference>
<feature type="disulfide bond" evidence="15">
    <location>
        <begin position="74"/>
        <end position="92"/>
    </location>
</feature>
<dbReference type="GO" id="GO:0042562">
    <property type="term" value="F:hormone binding"/>
    <property type="evidence" value="ECO:0007669"/>
    <property type="project" value="TreeGrafter"/>
</dbReference>
<evidence type="ECO:0000256" key="8">
    <source>
        <dbReference type="ARBA" id="ARBA00022737"/>
    </source>
</evidence>
<dbReference type="RefSeq" id="XP_014024267.1">
    <property type="nucleotide sequence ID" value="XM_014168792.2"/>
</dbReference>
<evidence type="ECO:0000256" key="6">
    <source>
        <dbReference type="ARBA" id="ARBA00022692"/>
    </source>
</evidence>
<keyword evidence="11 18" id="KW-0472">Membrane</keyword>
<keyword evidence="6 18" id="KW-0812">Transmembrane</keyword>
<evidence type="ECO:0000256" key="12">
    <source>
        <dbReference type="ARBA" id="ARBA00023157"/>
    </source>
</evidence>
<feature type="compositionally biased region" description="Low complexity" evidence="17">
    <location>
        <begin position="816"/>
        <end position="827"/>
    </location>
</feature>
<feature type="disulfide bond" evidence="15">
    <location>
        <begin position="35"/>
        <end position="53"/>
    </location>
</feature>
<feature type="compositionally biased region" description="Low complexity" evidence="17">
    <location>
        <begin position="836"/>
        <end position="861"/>
    </location>
</feature>
<dbReference type="InterPro" id="IPR000033">
    <property type="entry name" value="LDLR_classB_rpt"/>
</dbReference>
<dbReference type="PaxDb" id="8030-ENSSSAP00000114467"/>
<evidence type="ECO:0000256" key="2">
    <source>
        <dbReference type="ARBA" id="ARBA00009939"/>
    </source>
</evidence>
<dbReference type="PANTHER" id="PTHR22722">
    <property type="entry name" value="LOW-DENSITY LIPOPROTEIN RECEPTOR-RELATED PROTEIN 2-RELATED"/>
    <property type="match status" value="1"/>
</dbReference>
<feature type="region of interest" description="Disordered" evidence="17">
    <location>
        <begin position="755"/>
        <end position="881"/>
    </location>
</feature>
<dbReference type="Pfam" id="PF07645">
    <property type="entry name" value="EGF_CA"/>
    <property type="match status" value="1"/>
</dbReference>
<feature type="compositionally biased region" description="Polar residues" evidence="17">
    <location>
        <begin position="862"/>
        <end position="881"/>
    </location>
</feature>
<dbReference type="FunFam" id="2.120.10.30:FF:000002">
    <property type="entry name" value="low-density lipoprotein receptor isoform X1"/>
    <property type="match status" value="1"/>
</dbReference>
<dbReference type="InterPro" id="IPR036055">
    <property type="entry name" value="LDL_receptor-like_sf"/>
</dbReference>
<organism evidence="21 22">
    <name type="scientific">Salmo salar</name>
    <name type="common">Atlantic salmon</name>
    <dbReference type="NCBI Taxonomy" id="8030"/>
    <lineage>
        <taxon>Eukaryota</taxon>
        <taxon>Metazoa</taxon>
        <taxon>Chordata</taxon>
        <taxon>Craniata</taxon>
        <taxon>Vertebrata</taxon>
        <taxon>Euteleostomi</taxon>
        <taxon>Actinopterygii</taxon>
        <taxon>Neopterygii</taxon>
        <taxon>Teleostei</taxon>
        <taxon>Protacanthopterygii</taxon>
        <taxon>Salmoniformes</taxon>
        <taxon>Salmonidae</taxon>
        <taxon>Salmoninae</taxon>
        <taxon>Salmo</taxon>
    </lineage>
</organism>
<evidence type="ECO:0000256" key="9">
    <source>
        <dbReference type="ARBA" id="ARBA00022837"/>
    </source>
</evidence>
<dbReference type="SMART" id="SM00192">
    <property type="entry name" value="LDLa"/>
    <property type="match status" value="8"/>
</dbReference>
<keyword evidence="4" id="KW-0245">EGF-like domain</keyword>
<dbReference type="InterPro" id="IPR000742">
    <property type="entry name" value="EGF"/>
</dbReference>
<evidence type="ECO:0000256" key="18">
    <source>
        <dbReference type="SAM" id="Phobius"/>
    </source>
</evidence>
<dbReference type="FunFam" id="4.10.400.10:FF:000002">
    <property type="entry name" value="Low-density lipoprotein receptor-related protein 1"/>
    <property type="match status" value="1"/>
</dbReference>
<dbReference type="SUPFAM" id="SSF63825">
    <property type="entry name" value="YWTD domain"/>
    <property type="match status" value="1"/>
</dbReference>
<feature type="chain" id="PRO_5010346320" evidence="19">
    <location>
        <begin position="24"/>
        <end position="1009"/>
    </location>
</feature>
<dbReference type="InterPro" id="IPR018097">
    <property type="entry name" value="EGF_Ca-bd_CS"/>
</dbReference>
<feature type="disulfide bond" evidence="15">
    <location>
        <begin position="197"/>
        <end position="215"/>
    </location>
</feature>